<keyword evidence="2" id="KW-1185">Reference proteome</keyword>
<reference evidence="1" key="3">
    <citation type="submission" date="2022-06" db="UniProtKB">
        <authorList>
            <consortium name="EnsemblPlants"/>
        </authorList>
    </citation>
    <scope>IDENTIFICATION</scope>
</reference>
<reference evidence="2" key="1">
    <citation type="journal article" date="2013" name="Nature">
        <title>Draft genome of the wheat A-genome progenitor Triticum urartu.</title>
        <authorList>
            <person name="Ling H.Q."/>
            <person name="Zhao S."/>
            <person name="Liu D."/>
            <person name="Wang J."/>
            <person name="Sun H."/>
            <person name="Zhang C."/>
            <person name="Fan H."/>
            <person name="Li D."/>
            <person name="Dong L."/>
            <person name="Tao Y."/>
            <person name="Gao C."/>
            <person name="Wu H."/>
            <person name="Li Y."/>
            <person name="Cui Y."/>
            <person name="Guo X."/>
            <person name="Zheng S."/>
            <person name="Wang B."/>
            <person name="Yu K."/>
            <person name="Liang Q."/>
            <person name="Yang W."/>
            <person name="Lou X."/>
            <person name="Chen J."/>
            <person name="Feng M."/>
            <person name="Jian J."/>
            <person name="Zhang X."/>
            <person name="Luo G."/>
            <person name="Jiang Y."/>
            <person name="Liu J."/>
            <person name="Wang Z."/>
            <person name="Sha Y."/>
            <person name="Zhang B."/>
            <person name="Wu H."/>
            <person name="Tang D."/>
            <person name="Shen Q."/>
            <person name="Xue P."/>
            <person name="Zou S."/>
            <person name="Wang X."/>
            <person name="Liu X."/>
            <person name="Wang F."/>
            <person name="Yang Y."/>
            <person name="An X."/>
            <person name="Dong Z."/>
            <person name="Zhang K."/>
            <person name="Zhang X."/>
            <person name="Luo M.C."/>
            <person name="Dvorak J."/>
            <person name="Tong Y."/>
            <person name="Wang J."/>
            <person name="Yang H."/>
            <person name="Li Z."/>
            <person name="Wang D."/>
            <person name="Zhang A."/>
            <person name="Wang J."/>
        </authorList>
    </citation>
    <scope>NUCLEOTIDE SEQUENCE</scope>
    <source>
        <strain evidence="2">cv. G1812</strain>
    </source>
</reference>
<evidence type="ECO:0000313" key="1">
    <source>
        <dbReference type="EnsemblPlants" id="TuG1812G0700002844.01.T02.cds362663"/>
    </source>
</evidence>
<reference evidence="1" key="2">
    <citation type="submission" date="2018-03" db="EMBL/GenBank/DDBJ databases">
        <title>The Triticum urartu genome reveals the dynamic nature of wheat genome evolution.</title>
        <authorList>
            <person name="Ling H."/>
            <person name="Ma B."/>
            <person name="Shi X."/>
            <person name="Liu H."/>
            <person name="Dong L."/>
            <person name="Sun H."/>
            <person name="Cao Y."/>
            <person name="Gao Q."/>
            <person name="Zheng S."/>
            <person name="Li Y."/>
            <person name="Yu Y."/>
            <person name="Du H."/>
            <person name="Qi M."/>
            <person name="Li Y."/>
            <person name="Yu H."/>
            <person name="Cui Y."/>
            <person name="Wang N."/>
            <person name="Chen C."/>
            <person name="Wu H."/>
            <person name="Zhao Y."/>
            <person name="Zhang J."/>
            <person name="Li Y."/>
            <person name="Zhou W."/>
            <person name="Zhang B."/>
            <person name="Hu W."/>
            <person name="Eijk M."/>
            <person name="Tang J."/>
            <person name="Witsenboer H."/>
            <person name="Zhao S."/>
            <person name="Li Z."/>
            <person name="Zhang A."/>
            <person name="Wang D."/>
            <person name="Liang C."/>
        </authorList>
    </citation>
    <scope>NUCLEOTIDE SEQUENCE [LARGE SCALE GENOMIC DNA]</scope>
    <source>
        <strain evidence="1">cv. G1812</strain>
    </source>
</reference>
<dbReference type="AlphaFoldDB" id="A0A8R7V6S9"/>
<dbReference type="Proteomes" id="UP000015106">
    <property type="component" value="Chromosome 7"/>
</dbReference>
<sequence length="178" mass="19730">MVKVSLDHPSIDHMRGAGRALGHSRGSLSTASLTGGARSIRCRTIHMEVSLEDLLPGSGYRRATRTMFTSLCLPRGCRHSCEDHFSHHCVYRELFVSREAEFRLLKGTPERCHWRVPGVFRVLLPADLDFVQMAVLTCEIANIAVVGTVCKCLPKLLPLDMIVMPLLIAAVVSLKSCF</sequence>
<name>A0A8R7V6S9_TRIUA</name>
<proteinExistence type="predicted"/>
<dbReference type="EnsemblPlants" id="TuG1812G0700002844.01.T02">
    <property type="protein sequence ID" value="TuG1812G0700002844.01.T02.cds362663"/>
    <property type="gene ID" value="TuG1812G0700002844.01"/>
</dbReference>
<organism evidence="1 2">
    <name type="scientific">Triticum urartu</name>
    <name type="common">Red wild einkorn</name>
    <name type="synonym">Crithodium urartu</name>
    <dbReference type="NCBI Taxonomy" id="4572"/>
    <lineage>
        <taxon>Eukaryota</taxon>
        <taxon>Viridiplantae</taxon>
        <taxon>Streptophyta</taxon>
        <taxon>Embryophyta</taxon>
        <taxon>Tracheophyta</taxon>
        <taxon>Spermatophyta</taxon>
        <taxon>Magnoliopsida</taxon>
        <taxon>Liliopsida</taxon>
        <taxon>Poales</taxon>
        <taxon>Poaceae</taxon>
        <taxon>BOP clade</taxon>
        <taxon>Pooideae</taxon>
        <taxon>Triticodae</taxon>
        <taxon>Triticeae</taxon>
        <taxon>Triticinae</taxon>
        <taxon>Triticum</taxon>
    </lineage>
</organism>
<accession>A0A8R7V6S9</accession>
<gene>
    <name evidence="1" type="primary">LOC125523919</name>
</gene>
<protein>
    <submittedName>
        <fullName evidence="1">Uncharacterized protein</fullName>
    </submittedName>
</protein>
<dbReference type="Gramene" id="TuG1812G0700002844.01.T02">
    <property type="protein sequence ID" value="TuG1812G0700002844.01.T02.cds362663"/>
    <property type="gene ID" value="TuG1812G0700002844.01"/>
</dbReference>
<evidence type="ECO:0000313" key="2">
    <source>
        <dbReference type="Proteomes" id="UP000015106"/>
    </source>
</evidence>